<reference evidence="2" key="1">
    <citation type="submission" date="2021-02" db="EMBL/GenBank/DDBJ databases">
        <authorList>
            <person name="Dougan E. K."/>
            <person name="Rhodes N."/>
            <person name="Thang M."/>
            <person name="Chan C."/>
        </authorList>
    </citation>
    <scope>NUCLEOTIDE SEQUENCE</scope>
</reference>
<feature type="region of interest" description="Disordered" evidence="1">
    <location>
        <begin position="105"/>
        <end position="188"/>
    </location>
</feature>
<gene>
    <name evidence="2" type="ORF">PGLA2088_LOCUS3391</name>
</gene>
<sequence length="188" mass="21053">MFIDRIEFHLRDNRMWSAGGDGGEEILDQDLLEDEAVLAVEQVHNGQYLGASIMFETSKGEGIRIAGWVQPGKKWVTHRLEAPPGQQIIGLHFEAGALAAIDTEPWNESGAEGEPRRKRARLPEHERNSEERQGRRDASDRAASSLSQMNERSQRTAPGVRMLKSMLSSRASNDRRRYSPGAEIPPPQ</sequence>
<protein>
    <submittedName>
        <fullName evidence="2">Uncharacterized protein</fullName>
    </submittedName>
</protein>
<accession>A0A813I309</accession>
<dbReference type="EMBL" id="CAJNNW010002929">
    <property type="protein sequence ID" value="CAE8644827.1"/>
    <property type="molecule type" value="Genomic_DNA"/>
</dbReference>
<evidence type="ECO:0000256" key="1">
    <source>
        <dbReference type="SAM" id="MobiDB-lite"/>
    </source>
</evidence>
<dbReference type="AlphaFoldDB" id="A0A813I309"/>
<comment type="caution">
    <text evidence="2">The sequence shown here is derived from an EMBL/GenBank/DDBJ whole genome shotgun (WGS) entry which is preliminary data.</text>
</comment>
<name>A0A813I309_POLGL</name>
<dbReference type="Proteomes" id="UP000626109">
    <property type="component" value="Unassembled WGS sequence"/>
</dbReference>
<feature type="compositionally biased region" description="Basic and acidic residues" evidence="1">
    <location>
        <begin position="121"/>
        <end position="140"/>
    </location>
</feature>
<organism evidence="2 3">
    <name type="scientific">Polarella glacialis</name>
    <name type="common">Dinoflagellate</name>
    <dbReference type="NCBI Taxonomy" id="89957"/>
    <lineage>
        <taxon>Eukaryota</taxon>
        <taxon>Sar</taxon>
        <taxon>Alveolata</taxon>
        <taxon>Dinophyceae</taxon>
        <taxon>Suessiales</taxon>
        <taxon>Suessiaceae</taxon>
        <taxon>Polarella</taxon>
    </lineage>
</organism>
<evidence type="ECO:0000313" key="2">
    <source>
        <dbReference type="EMBL" id="CAE8644827.1"/>
    </source>
</evidence>
<proteinExistence type="predicted"/>
<evidence type="ECO:0000313" key="3">
    <source>
        <dbReference type="Proteomes" id="UP000626109"/>
    </source>
</evidence>